<dbReference type="KEGG" id="stsi:A4E84_36910"/>
<evidence type="ECO:0000313" key="4">
    <source>
        <dbReference type="Proteomes" id="UP000076096"/>
    </source>
</evidence>
<dbReference type="EMBL" id="CP015098">
    <property type="protein sequence ID" value="AMW14570.1"/>
    <property type="molecule type" value="Genomic_DNA"/>
</dbReference>
<dbReference type="RefSeq" id="WP_062930710.1">
    <property type="nucleotide sequence ID" value="NZ_CP015098.1"/>
</dbReference>
<name>A0A143CBW4_9ACTN</name>
<evidence type="ECO:0000259" key="2">
    <source>
        <dbReference type="Pfam" id="PF14342"/>
    </source>
</evidence>
<dbReference type="Pfam" id="PF14342">
    <property type="entry name" value="DUF4396"/>
    <property type="match status" value="1"/>
</dbReference>
<keyword evidence="1" id="KW-1133">Transmembrane helix</keyword>
<feature type="transmembrane region" description="Helical" evidence="1">
    <location>
        <begin position="131"/>
        <end position="150"/>
    </location>
</feature>
<keyword evidence="1" id="KW-0812">Transmembrane</keyword>
<dbReference type="Proteomes" id="UP000076096">
    <property type="component" value="Chromosome"/>
</dbReference>
<evidence type="ECO:0000256" key="1">
    <source>
        <dbReference type="SAM" id="Phobius"/>
    </source>
</evidence>
<accession>A0A143CBW4</accession>
<feature type="domain" description="DUF4396" evidence="2">
    <location>
        <begin position="90"/>
        <end position="231"/>
    </location>
</feature>
<organism evidence="3 4">
    <name type="scientific">Streptomyces qaidamensis</name>
    <dbReference type="NCBI Taxonomy" id="1783515"/>
    <lineage>
        <taxon>Bacteria</taxon>
        <taxon>Bacillati</taxon>
        <taxon>Actinomycetota</taxon>
        <taxon>Actinomycetes</taxon>
        <taxon>Kitasatosporales</taxon>
        <taxon>Streptomycetaceae</taxon>
        <taxon>Streptomyces</taxon>
        <taxon>Streptomyces aurantiacus group</taxon>
    </lineage>
</organism>
<keyword evidence="4" id="KW-1185">Reference proteome</keyword>
<sequence length="234" mass="26439">MEHHAQPAAWVEALGWTSLAVAFAGALFITVDIFGRGYRQKMWIMNLVYPITALYWGPVAVWFYVVHGRRNSQPVLEKRGAPDPERMPRWNVLSKAISHCGAGCTLGDIAAEWLVFATGLTIAGKALYADFALDFVFAWVLGVVFQYFTIVPMRKIGRARGIWAAVKADTLSIIAFQVGLFLGMWIYQELFFAPGLPKTTATYWMLMQVSMVFGFFTAWPVNAWLVRKGWKEKM</sequence>
<protein>
    <recommendedName>
        <fullName evidence="2">DUF4396 domain-containing protein</fullName>
    </recommendedName>
</protein>
<feature type="transmembrane region" description="Helical" evidence="1">
    <location>
        <begin position="162"/>
        <end position="186"/>
    </location>
</feature>
<dbReference type="InterPro" id="IPR025509">
    <property type="entry name" value="DUF4396"/>
</dbReference>
<feature type="transmembrane region" description="Helical" evidence="1">
    <location>
        <begin position="206"/>
        <end position="226"/>
    </location>
</feature>
<gene>
    <name evidence="3" type="ORF">A4E84_36910</name>
</gene>
<feature type="transmembrane region" description="Helical" evidence="1">
    <location>
        <begin position="47"/>
        <end position="65"/>
    </location>
</feature>
<proteinExistence type="predicted"/>
<dbReference type="AlphaFoldDB" id="A0A143CBW4"/>
<keyword evidence="1" id="KW-0472">Membrane</keyword>
<evidence type="ECO:0000313" key="3">
    <source>
        <dbReference type="EMBL" id="AMW14570.1"/>
    </source>
</evidence>
<feature type="transmembrane region" description="Helical" evidence="1">
    <location>
        <begin position="13"/>
        <end position="35"/>
    </location>
</feature>
<reference evidence="4" key="1">
    <citation type="submission" date="2016-04" db="EMBL/GenBank/DDBJ databases">
        <authorList>
            <person name="Zhang B."/>
        </authorList>
    </citation>
    <scope>NUCLEOTIDE SEQUENCE [LARGE SCALE GENOMIC DNA]</scope>
    <source>
        <strain evidence="4">S10</strain>
    </source>
</reference>